<keyword evidence="7" id="KW-1185">Reference proteome</keyword>
<protein>
    <recommendedName>
        <fullName evidence="5">NAC domain-containing protein</fullName>
    </recommendedName>
</protein>
<reference evidence="6" key="1">
    <citation type="submission" date="2022-06" db="EMBL/GenBank/DDBJ databases">
        <title>Uncovering the hologenomic basis of an extraordinary plant invasion.</title>
        <authorList>
            <person name="Bieker V.C."/>
            <person name="Martin M.D."/>
            <person name="Gilbert T."/>
            <person name="Hodgins K."/>
            <person name="Battlay P."/>
            <person name="Petersen B."/>
            <person name="Wilson J."/>
        </authorList>
    </citation>
    <scope>NUCLEOTIDE SEQUENCE</scope>
    <source>
        <strain evidence="6">AA19_3_7</strain>
        <tissue evidence="6">Leaf</tissue>
    </source>
</reference>
<dbReference type="PANTHER" id="PTHR31719">
    <property type="entry name" value="NAC TRANSCRIPTION FACTOR 56"/>
    <property type="match status" value="1"/>
</dbReference>
<dbReference type="Proteomes" id="UP001206925">
    <property type="component" value="Unassembled WGS sequence"/>
</dbReference>
<dbReference type="GO" id="GO:0003677">
    <property type="term" value="F:DNA binding"/>
    <property type="evidence" value="ECO:0007669"/>
    <property type="project" value="UniProtKB-KW"/>
</dbReference>
<sequence length="263" mass="30183">MNPETLHNTVSDELRKRKVSYTYDDDYDDGGANYYAQLLYASPITNIQQEPPGPNYINGGCGPSIVSCPCVNCDCGWLDQAAINKGATEVPDLDALPIGYRFAPTDEELIRQYLEKKIKNEDVPKARINDADIYDDHPKELVGKYPQAIPDGWYFFTPRSRKYPNGERPDRQAGPGYWKATGPDKIIKENEKRIGRRKSLIYHEGHGPSLTKTKWMMHEYVIEGYLRRSRLNSNDNKLDDYVLCKIYINGRMKDEVVTDEKHI</sequence>
<keyword evidence="3" id="KW-0804">Transcription</keyword>
<dbReference type="EMBL" id="JAMZMK010006193">
    <property type="protein sequence ID" value="KAI7750168.1"/>
    <property type="molecule type" value="Genomic_DNA"/>
</dbReference>
<evidence type="ECO:0000259" key="5">
    <source>
        <dbReference type="PROSITE" id="PS51005"/>
    </source>
</evidence>
<feature type="domain" description="NAC" evidence="5">
    <location>
        <begin position="96"/>
        <end position="249"/>
    </location>
</feature>
<evidence type="ECO:0000256" key="4">
    <source>
        <dbReference type="ARBA" id="ARBA00023242"/>
    </source>
</evidence>
<evidence type="ECO:0000256" key="3">
    <source>
        <dbReference type="ARBA" id="ARBA00023163"/>
    </source>
</evidence>
<gene>
    <name evidence="6" type="ORF">M8C21_008468</name>
</gene>
<dbReference type="GO" id="GO:0006355">
    <property type="term" value="P:regulation of DNA-templated transcription"/>
    <property type="evidence" value="ECO:0007669"/>
    <property type="project" value="InterPro"/>
</dbReference>
<dbReference type="AlphaFoldDB" id="A0AAD5CXI6"/>
<dbReference type="InterPro" id="IPR036093">
    <property type="entry name" value="NAC_dom_sf"/>
</dbReference>
<evidence type="ECO:0000256" key="1">
    <source>
        <dbReference type="ARBA" id="ARBA00023015"/>
    </source>
</evidence>
<evidence type="ECO:0000256" key="2">
    <source>
        <dbReference type="ARBA" id="ARBA00023125"/>
    </source>
</evidence>
<dbReference type="Gene3D" id="2.170.150.80">
    <property type="entry name" value="NAC domain"/>
    <property type="match status" value="1"/>
</dbReference>
<organism evidence="6 7">
    <name type="scientific">Ambrosia artemisiifolia</name>
    <name type="common">Common ragweed</name>
    <dbReference type="NCBI Taxonomy" id="4212"/>
    <lineage>
        <taxon>Eukaryota</taxon>
        <taxon>Viridiplantae</taxon>
        <taxon>Streptophyta</taxon>
        <taxon>Embryophyta</taxon>
        <taxon>Tracheophyta</taxon>
        <taxon>Spermatophyta</taxon>
        <taxon>Magnoliopsida</taxon>
        <taxon>eudicotyledons</taxon>
        <taxon>Gunneridae</taxon>
        <taxon>Pentapetalae</taxon>
        <taxon>asterids</taxon>
        <taxon>campanulids</taxon>
        <taxon>Asterales</taxon>
        <taxon>Asteraceae</taxon>
        <taxon>Asteroideae</taxon>
        <taxon>Heliantheae alliance</taxon>
        <taxon>Heliantheae</taxon>
        <taxon>Ambrosia</taxon>
    </lineage>
</organism>
<keyword evidence="1" id="KW-0805">Transcription regulation</keyword>
<accession>A0AAD5CXI6</accession>
<name>A0AAD5CXI6_AMBAR</name>
<dbReference type="PROSITE" id="PS51005">
    <property type="entry name" value="NAC"/>
    <property type="match status" value="1"/>
</dbReference>
<comment type="caution">
    <text evidence="6">The sequence shown here is derived from an EMBL/GenBank/DDBJ whole genome shotgun (WGS) entry which is preliminary data.</text>
</comment>
<evidence type="ECO:0000313" key="6">
    <source>
        <dbReference type="EMBL" id="KAI7750168.1"/>
    </source>
</evidence>
<keyword evidence="2" id="KW-0238">DNA-binding</keyword>
<dbReference type="SUPFAM" id="SSF101941">
    <property type="entry name" value="NAC domain"/>
    <property type="match status" value="1"/>
</dbReference>
<dbReference type="InterPro" id="IPR003441">
    <property type="entry name" value="NAC-dom"/>
</dbReference>
<dbReference type="PANTHER" id="PTHR31719:SF213">
    <property type="entry name" value="NAC DOMAIN-CONTAINING PROTEIN"/>
    <property type="match status" value="1"/>
</dbReference>
<evidence type="ECO:0000313" key="7">
    <source>
        <dbReference type="Proteomes" id="UP001206925"/>
    </source>
</evidence>
<dbReference type="Pfam" id="PF02365">
    <property type="entry name" value="NAM"/>
    <property type="match status" value="1"/>
</dbReference>
<keyword evidence="4" id="KW-0539">Nucleus</keyword>
<proteinExistence type="predicted"/>